<keyword evidence="10" id="KW-1185">Reference proteome</keyword>
<dbReference type="Proteomes" id="UP000746471">
    <property type="component" value="Unassembled WGS sequence"/>
</dbReference>
<dbReference type="HAMAP" id="MF_01974">
    <property type="entry name" value="MetAP_1"/>
    <property type="match status" value="1"/>
</dbReference>
<comment type="caution">
    <text evidence="9">The sequence shown here is derived from an EMBL/GenBank/DDBJ whole genome shotgun (WGS) entry which is preliminary data.</text>
</comment>
<feature type="binding site" evidence="6">
    <location>
        <position position="104"/>
    </location>
    <ligand>
        <name>a divalent metal cation</name>
        <dbReference type="ChEBI" id="CHEBI:60240"/>
        <label>2</label>
        <note>catalytic</note>
    </ligand>
</feature>
<dbReference type="Pfam" id="PF00557">
    <property type="entry name" value="Peptidase_M24"/>
    <property type="match status" value="1"/>
</dbReference>
<evidence type="ECO:0000256" key="2">
    <source>
        <dbReference type="ARBA" id="ARBA00022438"/>
    </source>
</evidence>
<reference evidence="9 10" key="1">
    <citation type="submission" date="2021-05" db="EMBL/GenBank/DDBJ databases">
        <title>Fusibacter ferrireducens sp. nov., an anaerobic, sulfur- and Fe-reducing bacterium isolated from the mangrove sediment.</title>
        <authorList>
            <person name="Qiu D."/>
        </authorList>
    </citation>
    <scope>NUCLEOTIDE SEQUENCE [LARGE SCALE GENOMIC DNA]</scope>
    <source>
        <strain evidence="9 10">DSM 12116</strain>
    </source>
</reference>
<evidence type="ECO:0000256" key="3">
    <source>
        <dbReference type="ARBA" id="ARBA00022670"/>
    </source>
</evidence>
<keyword evidence="4 6" id="KW-0479">Metal-binding</keyword>
<accession>A0ABS5PR41</accession>
<evidence type="ECO:0000313" key="10">
    <source>
        <dbReference type="Proteomes" id="UP000746471"/>
    </source>
</evidence>
<dbReference type="EC" id="3.4.11.18" evidence="6 7"/>
<dbReference type="PANTHER" id="PTHR43330:SF13">
    <property type="entry name" value="METHIONINE AMINOPEPTIDASE 2"/>
    <property type="match status" value="1"/>
</dbReference>
<keyword evidence="3 6" id="KW-0645">Protease</keyword>
<keyword evidence="5 6" id="KW-0378">Hydrolase</keyword>
<gene>
    <name evidence="6 9" type="primary">map</name>
    <name evidence="9" type="ORF">KHM83_11785</name>
</gene>
<sequence length="247" mass="26596">MIANNHEAKVKLEAIGKIVAEIRETLIEKAVPGANIAVLDAIAKDMLAANGAESAPIHDYEFPGYTCISLNEVVAHGIPKDRIIQEGDIVNIDVSAVKDGYYADTGATRIAGTPASPRHTALLACSRAALEAGIAAAVPGNRIYHIGEAIYKVAVSDGFTVIRNLTGHGIGKALHDRPHQISNYLVKKENQMIKVGHVLAIETFVSLGDEWVDERFNGWELYTSPKNRTAQFEHTVLVSAEGPIILT</sequence>
<dbReference type="EMBL" id="JAHBCL010000019">
    <property type="protein sequence ID" value="MBS7527362.1"/>
    <property type="molecule type" value="Genomic_DNA"/>
</dbReference>
<organism evidence="9 10">
    <name type="scientific">Fusibacter paucivorans</name>
    <dbReference type="NCBI Taxonomy" id="76009"/>
    <lineage>
        <taxon>Bacteria</taxon>
        <taxon>Bacillati</taxon>
        <taxon>Bacillota</taxon>
        <taxon>Clostridia</taxon>
        <taxon>Eubacteriales</taxon>
        <taxon>Eubacteriales Family XII. Incertae Sedis</taxon>
        <taxon>Fusibacter</taxon>
    </lineage>
</organism>
<feature type="binding site" evidence="6">
    <location>
        <position position="233"/>
    </location>
    <ligand>
        <name>a divalent metal cation</name>
        <dbReference type="ChEBI" id="CHEBI:60240"/>
        <label>1</label>
    </ligand>
</feature>
<feature type="binding site" evidence="6">
    <location>
        <position position="175"/>
    </location>
    <ligand>
        <name>substrate</name>
    </ligand>
</feature>
<dbReference type="GO" id="GO:0004239">
    <property type="term" value="F:initiator methionyl aminopeptidase activity"/>
    <property type="evidence" value="ECO:0007669"/>
    <property type="project" value="UniProtKB-EC"/>
</dbReference>
<evidence type="ECO:0000313" key="9">
    <source>
        <dbReference type="EMBL" id="MBS7527362.1"/>
    </source>
</evidence>
<comment type="subunit">
    <text evidence="6">Monomer.</text>
</comment>
<comment type="function">
    <text evidence="1 6">Removes the N-terminal methionine from nascent proteins. The N-terminal methionine is often cleaved when the second residue in the primary sequence is small and uncharged (Met-Ala-, Cys, Gly, Pro, Ser, Thr, or Val). Requires deformylation of the N(alpha)-formylated initiator methionine before it can be hydrolyzed.</text>
</comment>
<dbReference type="InterPro" id="IPR002467">
    <property type="entry name" value="Pept_M24A_MAP1"/>
</dbReference>
<feature type="binding site" evidence="6">
    <location>
        <position position="76"/>
    </location>
    <ligand>
        <name>substrate</name>
    </ligand>
</feature>
<evidence type="ECO:0000256" key="5">
    <source>
        <dbReference type="ARBA" id="ARBA00022801"/>
    </source>
</evidence>
<dbReference type="RefSeq" id="WP_213237223.1">
    <property type="nucleotide sequence ID" value="NZ_JAHBCL010000019.1"/>
</dbReference>
<evidence type="ECO:0000256" key="6">
    <source>
        <dbReference type="HAMAP-Rule" id="MF_01974"/>
    </source>
</evidence>
<protein>
    <recommendedName>
        <fullName evidence="6 7">Methionine aminopeptidase</fullName>
        <shortName evidence="6">MAP</shortName>
        <shortName evidence="6">MetAP</shortName>
        <ecNumber evidence="6 7">3.4.11.18</ecNumber>
    </recommendedName>
    <alternativeName>
        <fullName evidence="6">Peptidase M</fullName>
    </alternativeName>
</protein>
<evidence type="ECO:0000256" key="4">
    <source>
        <dbReference type="ARBA" id="ARBA00022723"/>
    </source>
</evidence>
<dbReference type="PRINTS" id="PR00599">
    <property type="entry name" value="MAPEPTIDASE"/>
</dbReference>
<dbReference type="SUPFAM" id="SSF55920">
    <property type="entry name" value="Creatinase/aminopeptidase"/>
    <property type="match status" value="1"/>
</dbReference>
<keyword evidence="2 6" id="KW-0031">Aminopeptidase</keyword>
<dbReference type="InterPro" id="IPR036005">
    <property type="entry name" value="Creatinase/aminopeptidase-like"/>
</dbReference>
<comment type="cofactor">
    <cofactor evidence="6">
        <name>Co(2+)</name>
        <dbReference type="ChEBI" id="CHEBI:48828"/>
    </cofactor>
    <cofactor evidence="6">
        <name>Zn(2+)</name>
        <dbReference type="ChEBI" id="CHEBI:29105"/>
    </cofactor>
    <cofactor evidence="6">
        <name>Mn(2+)</name>
        <dbReference type="ChEBI" id="CHEBI:29035"/>
    </cofactor>
    <cofactor evidence="6">
        <name>Fe(2+)</name>
        <dbReference type="ChEBI" id="CHEBI:29033"/>
    </cofactor>
    <text evidence="6">Binds 2 divalent metal cations per subunit. Has a high-affinity and a low affinity metal-binding site. The true nature of the physiological cofactor is under debate. The enzyme is active with cobalt, zinc, manganese or divalent iron ions. Most likely, methionine aminopeptidases function as mononuclear Fe(2+)-metalloproteases under physiological conditions, and the catalytically relevant metal-binding site has been assigned to the histidine-containing high-affinity site.</text>
</comment>
<feature type="binding site" evidence="6">
    <location>
        <position position="93"/>
    </location>
    <ligand>
        <name>a divalent metal cation</name>
        <dbReference type="ChEBI" id="CHEBI:60240"/>
        <label>1</label>
    </ligand>
</feature>
<dbReference type="InterPro" id="IPR000994">
    <property type="entry name" value="Pept_M24"/>
</dbReference>
<evidence type="ECO:0000259" key="8">
    <source>
        <dbReference type="Pfam" id="PF00557"/>
    </source>
</evidence>
<evidence type="ECO:0000256" key="7">
    <source>
        <dbReference type="RuleBase" id="RU003653"/>
    </source>
</evidence>
<dbReference type="NCBIfam" id="TIGR00500">
    <property type="entry name" value="met_pdase_I"/>
    <property type="match status" value="1"/>
</dbReference>
<feature type="binding site" evidence="6">
    <location>
        <position position="104"/>
    </location>
    <ligand>
        <name>a divalent metal cation</name>
        <dbReference type="ChEBI" id="CHEBI:60240"/>
        <label>1</label>
    </ligand>
</feature>
<evidence type="ECO:0000256" key="1">
    <source>
        <dbReference type="ARBA" id="ARBA00002521"/>
    </source>
</evidence>
<feature type="binding site" evidence="6">
    <location>
        <position position="233"/>
    </location>
    <ligand>
        <name>a divalent metal cation</name>
        <dbReference type="ChEBI" id="CHEBI:60240"/>
        <label>2</label>
        <note>catalytic</note>
    </ligand>
</feature>
<dbReference type="PANTHER" id="PTHR43330">
    <property type="entry name" value="METHIONINE AMINOPEPTIDASE"/>
    <property type="match status" value="1"/>
</dbReference>
<comment type="catalytic activity">
    <reaction evidence="6 7">
        <text>Release of N-terminal amino acids, preferentially methionine, from peptides and arylamides.</text>
        <dbReference type="EC" id="3.4.11.18"/>
    </reaction>
</comment>
<proteinExistence type="inferred from homology"/>
<comment type="similarity">
    <text evidence="6">Belongs to the peptidase M24A family. Methionine aminopeptidase type 1 subfamily.</text>
</comment>
<feature type="domain" description="Peptidase M24" evidence="8">
    <location>
        <begin position="12"/>
        <end position="239"/>
    </location>
</feature>
<feature type="binding site" evidence="6">
    <location>
        <position position="202"/>
    </location>
    <ligand>
        <name>a divalent metal cation</name>
        <dbReference type="ChEBI" id="CHEBI:60240"/>
        <label>2</label>
        <note>catalytic</note>
    </ligand>
</feature>
<name>A0ABS5PR41_9FIRM</name>
<feature type="binding site" evidence="6">
    <location>
        <position position="168"/>
    </location>
    <ligand>
        <name>a divalent metal cation</name>
        <dbReference type="ChEBI" id="CHEBI:60240"/>
        <label>2</label>
        <note>catalytic</note>
    </ligand>
</feature>
<dbReference type="Gene3D" id="3.90.230.10">
    <property type="entry name" value="Creatinase/methionine aminopeptidase superfamily"/>
    <property type="match status" value="1"/>
</dbReference>
<dbReference type="InterPro" id="IPR001714">
    <property type="entry name" value="Pept_M24_MAP"/>
</dbReference>